<feature type="transmembrane region" description="Helical" evidence="6">
    <location>
        <begin position="246"/>
        <end position="263"/>
    </location>
</feature>
<keyword evidence="3 6" id="KW-0812">Transmembrane</keyword>
<dbReference type="AlphaFoldDB" id="A0A4R4VTW6"/>
<feature type="transmembrane region" description="Helical" evidence="6">
    <location>
        <begin position="161"/>
        <end position="182"/>
    </location>
</feature>
<dbReference type="Proteomes" id="UP000295258">
    <property type="component" value="Unassembled WGS sequence"/>
</dbReference>
<feature type="transmembrane region" description="Helical" evidence="6">
    <location>
        <begin position="12"/>
        <end position="29"/>
    </location>
</feature>
<dbReference type="Pfam" id="PF02653">
    <property type="entry name" value="BPD_transp_2"/>
    <property type="match status" value="1"/>
</dbReference>
<feature type="transmembrane region" description="Helical" evidence="6">
    <location>
        <begin position="296"/>
        <end position="313"/>
    </location>
</feature>
<name>A0A4R4VTW6_9ACTN</name>
<dbReference type="GO" id="GO:0022857">
    <property type="term" value="F:transmembrane transporter activity"/>
    <property type="evidence" value="ECO:0007669"/>
    <property type="project" value="InterPro"/>
</dbReference>
<keyword evidence="5 6" id="KW-0472">Membrane</keyword>
<gene>
    <name evidence="7" type="ORF">E1292_16340</name>
</gene>
<accession>A0A4R4VTW6</accession>
<feature type="transmembrane region" description="Helical" evidence="6">
    <location>
        <begin position="211"/>
        <end position="234"/>
    </location>
</feature>
<dbReference type="InterPro" id="IPR001851">
    <property type="entry name" value="ABC_transp_permease"/>
</dbReference>
<feature type="transmembrane region" description="Helical" evidence="6">
    <location>
        <begin position="270"/>
        <end position="290"/>
    </location>
</feature>
<dbReference type="PANTHER" id="PTHR32196:SF63">
    <property type="entry name" value="INNER MEMBRANE ABC TRANSPORTER PERMEASE PROTEIN YJFF"/>
    <property type="match status" value="1"/>
</dbReference>
<feature type="transmembrane region" description="Helical" evidence="6">
    <location>
        <begin position="122"/>
        <end position="141"/>
    </location>
</feature>
<evidence type="ECO:0000256" key="3">
    <source>
        <dbReference type="ARBA" id="ARBA00022692"/>
    </source>
</evidence>
<evidence type="ECO:0000256" key="6">
    <source>
        <dbReference type="SAM" id="Phobius"/>
    </source>
</evidence>
<protein>
    <submittedName>
        <fullName evidence="7">ABC transporter permease</fullName>
    </submittedName>
</protein>
<dbReference type="CDD" id="cd06579">
    <property type="entry name" value="TM_PBP1_transp_AraH_like"/>
    <property type="match status" value="1"/>
</dbReference>
<proteinExistence type="predicted"/>
<sequence length="321" mass="33247">MSRLLPGRIDQLAPVIMLVVLTAAFSMLNDQFMTADNWRTIANQAAIPMVLAVGLTFVILTGSIDLSAEGVMASTSICVSLMLANSLNSNDLGLVAVAGGIAIGAVFGLVNGLLYTRLRLPSLIVTLGTWFIGLGIASYVFPDQQPVVRDRSFRSWALGEWFGVSRLVTIAVLVVVAGAVLLRYTRIGRHVYGIGGAEDLMRLAGIRVDTYKTLAFVIAGALAGLAGLMATAQLGVGNANAGADRLFPALSAVVLGGTHLAGGRGGVLQSVLGVLVLVVLGNGMILSGVGPYVQQAVVGAVIIVAVVATGWGARDRLRVVK</sequence>
<evidence type="ECO:0000256" key="1">
    <source>
        <dbReference type="ARBA" id="ARBA00004651"/>
    </source>
</evidence>
<organism evidence="7 8">
    <name type="scientific">Nonomuraea deserti</name>
    <dbReference type="NCBI Taxonomy" id="1848322"/>
    <lineage>
        <taxon>Bacteria</taxon>
        <taxon>Bacillati</taxon>
        <taxon>Actinomycetota</taxon>
        <taxon>Actinomycetes</taxon>
        <taxon>Streptosporangiales</taxon>
        <taxon>Streptosporangiaceae</taxon>
        <taxon>Nonomuraea</taxon>
    </lineage>
</organism>
<dbReference type="PANTHER" id="PTHR32196">
    <property type="entry name" value="ABC TRANSPORTER PERMEASE PROTEIN YPHD-RELATED-RELATED"/>
    <property type="match status" value="1"/>
</dbReference>
<reference evidence="7 8" key="1">
    <citation type="submission" date="2019-03" db="EMBL/GenBank/DDBJ databases">
        <title>Draft genome sequences of novel Actinobacteria.</title>
        <authorList>
            <person name="Sahin N."/>
            <person name="Ay H."/>
            <person name="Saygin H."/>
        </authorList>
    </citation>
    <scope>NUCLEOTIDE SEQUENCE [LARGE SCALE GENOMIC DNA]</scope>
    <source>
        <strain evidence="7 8">KC310</strain>
    </source>
</reference>
<comment type="caution">
    <text evidence="7">The sequence shown here is derived from an EMBL/GenBank/DDBJ whole genome shotgun (WGS) entry which is preliminary data.</text>
</comment>
<keyword evidence="2" id="KW-1003">Cell membrane</keyword>
<evidence type="ECO:0000313" key="7">
    <source>
        <dbReference type="EMBL" id="TDD05855.1"/>
    </source>
</evidence>
<keyword evidence="4 6" id="KW-1133">Transmembrane helix</keyword>
<evidence type="ECO:0000256" key="4">
    <source>
        <dbReference type="ARBA" id="ARBA00022989"/>
    </source>
</evidence>
<dbReference type="EMBL" id="SMKO01000036">
    <property type="protein sequence ID" value="TDD05855.1"/>
    <property type="molecule type" value="Genomic_DNA"/>
</dbReference>
<feature type="transmembrane region" description="Helical" evidence="6">
    <location>
        <begin position="93"/>
        <end position="115"/>
    </location>
</feature>
<evidence type="ECO:0000256" key="5">
    <source>
        <dbReference type="ARBA" id="ARBA00023136"/>
    </source>
</evidence>
<feature type="transmembrane region" description="Helical" evidence="6">
    <location>
        <begin position="41"/>
        <end position="60"/>
    </location>
</feature>
<comment type="subcellular location">
    <subcellularLocation>
        <location evidence="1">Cell membrane</location>
        <topology evidence="1">Multi-pass membrane protein</topology>
    </subcellularLocation>
</comment>
<keyword evidence="8" id="KW-1185">Reference proteome</keyword>
<evidence type="ECO:0000256" key="2">
    <source>
        <dbReference type="ARBA" id="ARBA00022475"/>
    </source>
</evidence>
<dbReference type="GO" id="GO:0005886">
    <property type="term" value="C:plasma membrane"/>
    <property type="evidence" value="ECO:0007669"/>
    <property type="project" value="UniProtKB-SubCell"/>
</dbReference>
<evidence type="ECO:0000313" key="8">
    <source>
        <dbReference type="Proteomes" id="UP000295258"/>
    </source>
</evidence>